<dbReference type="Proteomes" id="UP000274429">
    <property type="component" value="Unassembled WGS sequence"/>
</dbReference>
<keyword evidence="1" id="KW-0732">Signal</keyword>
<proteinExistence type="predicted"/>
<reference evidence="2 3" key="2">
    <citation type="submission" date="2018-11" db="EMBL/GenBank/DDBJ databases">
        <authorList>
            <consortium name="Pathogen Informatics"/>
        </authorList>
    </citation>
    <scope>NUCLEOTIDE SEQUENCE [LARGE SCALE GENOMIC DNA]</scope>
</reference>
<evidence type="ECO:0000256" key="1">
    <source>
        <dbReference type="SAM" id="SignalP"/>
    </source>
</evidence>
<accession>A0A0R3WME5</accession>
<dbReference type="STRING" id="6205.A0A0R3WME5"/>
<sequence>MFLFMYGIFMISLNVVRRAVAHLLRPGDASEKENQGNFQKQEHHGGLFSGLSGGSAAALLARLGGGGDGSSSLLGEGGKPVRLPANLMADSKAKFGLNQFDVVVSNLISVNRSLPDVRHPS</sequence>
<keyword evidence="3" id="KW-1185">Reference proteome</keyword>
<dbReference type="InterPro" id="IPR029044">
    <property type="entry name" value="Nucleotide-diphossugar_trans"/>
</dbReference>
<reference evidence="4" key="1">
    <citation type="submission" date="2017-02" db="UniProtKB">
        <authorList>
            <consortium name="WormBaseParasite"/>
        </authorList>
    </citation>
    <scope>IDENTIFICATION</scope>
</reference>
<dbReference type="OrthoDB" id="6280159at2759"/>
<dbReference type="AlphaFoldDB" id="A0A0R3WME5"/>
<feature type="signal peptide" evidence="1">
    <location>
        <begin position="1"/>
        <end position="21"/>
    </location>
</feature>
<dbReference type="EMBL" id="UYWX01000607">
    <property type="protein sequence ID" value="VDM18660.1"/>
    <property type="molecule type" value="Genomic_DNA"/>
</dbReference>
<evidence type="ECO:0000313" key="2">
    <source>
        <dbReference type="EMBL" id="VDM18660.1"/>
    </source>
</evidence>
<gene>
    <name evidence="2" type="ORF">TTAC_LOCUS1920</name>
</gene>
<feature type="chain" id="PRO_5043132899" evidence="1">
    <location>
        <begin position="22"/>
        <end position="121"/>
    </location>
</feature>
<name>A0A0R3WME5_HYDTA</name>
<dbReference type="Gene3D" id="3.90.550.10">
    <property type="entry name" value="Spore Coat Polysaccharide Biosynthesis Protein SpsA, Chain A"/>
    <property type="match status" value="1"/>
</dbReference>
<organism evidence="4">
    <name type="scientific">Hydatigena taeniaeformis</name>
    <name type="common">Feline tapeworm</name>
    <name type="synonym">Taenia taeniaeformis</name>
    <dbReference type="NCBI Taxonomy" id="6205"/>
    <lineage>
        <taxon>Eukaryota</taxon>
        <taxon>Metazoa</taxon>
        <taxon>Spiralia</taxon>
        <taxon>Lophotrochozoa</taxon>
        <taxon>Platyhelminthes</taxon>
        <taxon>Cestoda</taxon>
        <taxon>Eucestoda</taxon>
        <taxon>Cyclophyllidea</taxon>
        <taxon>Taeniidae</taxon>
        <taxon>Hydatigera</taxon>
    </lineage>
</organism>
<evidence type="ECO:0000313" key="3">
    <source>
        <dbReference type="Proteomes" id="UP000274429"/>
    </source>
</evidence>
<protein>
    <submittedName>
        <fullName evidence="2 4">Uncharacterized protein</fullName>
    </submittedName>
</protein>
<dbReference type="WBParaSite" id="TTAC_0000193301-mRNA-1">
    <property type="protein sequence ID" value="TTAC_0000193301-mRNA-1"/>
    <property type="gene ID" value="TTAC_0000193301"/>
</dbReference>
<evidence type="ECO:0000313" key="4">
    <source>
        <dbReference type="WBParaSite" id="TTAC_0000193301-mRNA-1"/>
    </source>
</evidence>